<name>A0AAW1YM96_RUBAR</name>
<reference evidence="3 4" key="1">
    <citation type="journal article" date="2023" name="G3 (Bethesda)">
        <title>A chromosome-length genome assembly and annotation of blackberry (Rubus argutus, cv. 'Hillquist').</title>
        <authorList>
            <person name="Bruna T."/>
            <person name="Aryal R."/>
            <person name="Dudchenko O."/>
            <person name="Sargent D.J."/>
            <person name="Mead D."/>
            <person name="Buti M."/>
            <person name="Cavallini A."/>
            <person name="Hytonen T."/>
            <person name="Andres J."/>
            <person name="Pham M."/>
            <person name="Weisz D."/>
            <person name="Mascagni F."/>
            <person name="Usai G."/>
            <person name="Natali L."/>
            <person name="Bassil N."/>
            <person name="Fernandez G.E."/>
            <person name="Lomsadze A."/>
            <person name="Armour M."/>
            <person name="Olukolu B."/>
            <person name="Poorten T."/>
            <person name="Britton C."/>
            <person name="Davik J."/>
            <person name="Ashrafi H."/>
            <person name="Aiden E.L."/>
            <person name="Borodovsky M."/>
            <person name="Worthington M."/>
        </authorList>
    </citation>
    <scope>NUCLEOTIDE SEQUENCE [LARGE SCALE GENOMIC DNA]</scope>
    <source>
        <strain evidence="3">PI 553951</strain>
    </source>
</reference>
<evidence type="ECO:0008006" key="5">
    <source>
        <dbReference type="Google" id="ProtNLM"/>
    </source>
</evidence>
<protein>
    <recommendedName>
        <fullName evidence="5">Glycine-rich protein</fullName>
    </recommendedName>
</protein>
<dbReference type="EMBL" id="JBEDUW010000001">
    <property type="protein sequence ID" value="KAK9949709.1"/>
    <property type="molecule type" value="Genomic_DNA"/>
</dbReference>
<keyword evidence="2" id="KW-1133">Transmembrane helix</keyword>
<sequence>MSILQITSSQPSIYVRNTSQSLRLSSKPHILPVHAKVPLRNSFIATRNASIQQQCIPILKNQQCRAVSMYQQSLPVCLLGGKGKNGSDDEGSPWKALEKAMGNLKKESSIEDVLRKQIEKKEFYEDKDSGTRGGGSGGGGGSRGSGGGGGGAEGSSGSEDEGFAGIIDETMQVILATIGFVFLYVYIISGEEWTRLAKDYLKFLFSGSESVRLKRAMYKWGRFYQKLTEKRVSHLASDSDQ</sequence>
<dbReference type="AlphaFoldDB" id="A0AAW1YM96"/>
<feature type="region of interest" description="Disordered" evidence="1">
    <location>
        <begin position="125"/>
        <end position="161"/>
    </location>
</feature>
<feature type="transmembrane region" description="Helical" evidence="2">
    <location>
        <begin position="170"/>
        <end position="188"/>
    </location>
</feature>
<dbReference type="GO" id="GO:0009507">
    <property type="term" value="C:chloroplast"/>
    <property type="evidence" value="ECO:0007669"/>
    <property type="project" value="TreeGrafter"/>
</dbReference>
<feature type="compositionally biased region" description="Gly residues" evidence="1">
    <location>
        <begin position="131"/>
        <end position="154"/>
    </location>
</feature>
<accession>A0AAW1YM96</accession>
<keyword evidence="2" id="KW-0812">Transmembrane</keyword>
<gene>
    <name evidence="3" type="ORF">M0R45_005226</name>
</gene>
<dbReference type="PANTHER" id="PTHR35483:SF1">
    <property type="entry name" value="GLYCINE-RICH PROTEIN-RELATED"/>
    <property type="match status" value="1"/>
</dbReference>
<evidence type="ECO:0000256" key="1">
    <source>
        <dbReference type="SAM" id="MobiDB-lite"/>
    </source>
</evidence>
<proteinExistence type="predicted"/>
<keyword evidence="2" id="KW-0472">Membrane</keyword>
<evidence type="ECO:0000256" key="2">
    <source>
        <dbReference type="SAM" id="Phobius"/>
    </source>
</evidence>
<organism evidence="3 4">
    <name type="scientific">Rubus argutus</name>
    <name type="common">Southern blackberry</name>
    <dbReference type="NCBI Taxonomy" id="59490"/>
    <lineage>
        <taxon>Eukaryota</taxon>
        <taxon>Viridiplantae</taxon>
        <taxon>Streptophyta</taxon>
        <taxon>Embryophyta</taxon>
        <taxon>Tracheophyta</taxon>
        <taxon>Spermatophyta</taxon>
        <taxon>Magnoliopsida</taxon>
        <taxon>eudicotyledons</taxon>
        <taxon>Gunneridae</taxon>
        <taxon>Pentapetalae</taxon>
        <taxon>rosids</taxon>
        <taxon>fabids</taxon>
        <taxon>Rosales</taxon>
        <taxon>Rosaceae</taxon>
        <taxon>Rosoideae</taxon>
        <taxon>Rosoideae incertae sedis</taxon>
        <taxon>Rubus</taxon>
    </lineage>
</organism>
<dbReference type="PANTHER" id="PTHR35483">
    <property type="entry name" value="NUCLEUSENVELOPE PROTEIN"/>
    <property type="match status" value="1"/>
</dbReference>
<dbReference type="Proteomes" id="UP001457282">
    <property type="component" value="Unassembled WGS sequence"/>
</dbReference>
<evidence type="ECO:0000313" key="4">
    <source>
        <dbReference type="Proteomes" id="UP001457282"/>
    </source>
</evidence>
<keyword evidence="4" id="KW-1185">Reference proteome</keyword>
<comment type="caution">
    <text evidence="3">The sequence shown here is derived from an EMBL/GenBank/DDBJ whole genome shotgun (WGS) entry which is preliminary data.</text>
</comment>
<evidence type="ECO:0000313" key="3">
    <source>
        <dbReference type="EMBL" id="KAK9949709.1"/>
    </source>
</evidence>